<evidence type="ECO:0000256" key="3">
    <source>
        <dbReference type="SAM" id="MobiDB-lite"/>
    </source>
</evidence>
<dbReference type="PANTHER" id="PTHR19879">
    <property type="entry name" value="TRANSCRIPTION INITIATION FACTOR TFIID"/>
    <property type="match status" value="1"/>
</dbReference>
<dbReference type="GO" id="GO:0016251">
    <property type="term" value="F:RNA polymerase II general transcription initiation factor activity"/>
    <property type="evidence" value="ECO:0007669"/>
    <property type="project" value="TreeGrafter"/>
</dbReference>
<evidence type="ECO:0000256" key="1">
    <source>
        <dbReference type="ARBA" id="ARBA00004123"/>
    </source>
</evidence>
<dbReference type="Gene3D" id="1.25.40.500">
    <property type="entry name" value="TFIID subunit TAF5, NTD2 domain"/>
    <property type="match status" value="1"/>
</dbReference>
<reference evidence="5" key="1">
    <citation type="submission" date="2020-07" db="EMBL/GenBank/DDBJ databases">
        <authorList>
            <person name="Nieuwenhuis M."/>
            <person name="Van De Peppel L.J.J."/>
        </authorList>
    </citation>
    <scope>NUCLEOTIDE SEQUENCE</scope>
    <source>
        <strain evidence="5">AP01</strain>
        <tissue evidence="5">Mycelium</tissue>
    </source>
</reference>
<sequence>MSAATPPASSQSPATPSPSQDAAQNVTQADRVVLDYLRSRGHSAAEKALLSEIEAGSPNDKGKGPETIDADELVKTLAVFAHKPSRPGENVFKDSSSVLHELTAMGNPSNIQNLIASIGSVGAEEILSQDPTDKEEGFRELEAWVDGSLDMYRPEFRPMLFPIFCHFYLDLIQHGFKDAALRFFSTFSTSLSPSHSATLHHISTLLLPAHVQNDELAQRFRNEKFSIRMSRSGFGLLVGWLTEGVGGEALGSGDGFTGEKGKRGRAAVMRVVNNHLRFDVTSMNPSSVSPHAWEESTGLLSSLIPKASTTTNFMNPQAFNTSKGDLKLGPAPIPEELRTEAERVLREQAMLERDPAAQYDFQFPRPTASAGMVMPSESDLLPHPATFKTVDVEREVNNVRDARKRIRLEPSVLANIDVNSPQASSVRARALPSICAYTLHDVAEGYDILSPMLPHL</sequence>
<dbReference type="GO" id="GO:0006367">
    <property type="term" value="P:transcription initiation at RNA polymerase II promoter"/>
    <property type="evidence" value="ECO:0007669"/>
    <property type="project" value="TreeGrafter"/>
</dbReference>
<evidence type="ECO:0000256" key="2">
    <source>
        <dbReference type="ARBA" id="ARBA00023242"/>
    </source>
</evidence>
<dbReference type="Pfam" id="PF04494">
    <property type="entry name" value="TFIID_NTD2"/>
    <property type="match status" value="1"/>
</dbReference>
<evidence type="ECO:0000313" key="6">
    <source>
        <dbReference type="Proteomes" id="UP000775547"/>
    </source>
</evidence>
<feature type="domain" description="TFIID subunit TAF5 NTD2" evidence="4">
    <location>
        <begin position="129"/>
        <end position="243"/>
    </location>
</feature>
<feature type="region of interest" description="Disordered" evidence="3">
    <location>
        <begin position="1"/>
        <end position="28"/>
    </location>
</feature>
<proteinExistence type="predicted"/>
<dbReference type="OrthoDB" id="10266330at2759"/>
<dbReference type="PANTHER" id="PTHR19879:SF1">
    <property type="entry name" value="CANNONBALL-RELATED"/>
    <property type="match status" value="1"/>
</dbReference>
<dbReference type="CDD" id="cd08044">
    <property type="entry name" value="TAF5_NTD2"/>
    <property type="match status" value="1"/>
</dbReference>
<dbReference type="EMBL" id="JABCKV010000184">
    <property type="protein sequence ID" value="KAG5642462.1"/>
    <property type="molecule type" value="Genomic_DNA"/>
</dbReference>
<gene>
    <name evidence="5" type="ORF">DXG03_002772</name>
</gene>
<comment type="caution">
    <text evidence="5">The sequence shown here is derived from an EMBL/GenBank/DDBJ whole genome shotgun (WGS) entry which is preliminary data.</text>
</comment>
<dbReference type="InterPro" id="IPR037264">
    <property type="entry name" value="TFIID_NTD2_sf"/>
</dbReference>
<dbReference type="GO" id="GO:0005669">
    <property type="term" value="C:transcription factor TFIID complex"/>
    <property type="evidence" value="ECO:0007669"/>
    <property type="project" value="TreeGrafter"/>
</dbReference>
<dbReference type="InterPro" id="IPR007582">
    <property type="entry name" value="TFIID_NTD2"/>
</dbReference>
<keyword evidence="2" id="KW-0539">Nucleus</keyword>
<name>A0A9P7G8I7_9AGAR</name>
<dbReference type="SUPFAM" id="SSF160897">
    <property type="entry name" value="Taf5 N-terminal domain-like"/>
    <property type="match status" value="1"/>
</dbReference>
<feature type="compositionally biased region" description="Low complexity" evidence="3">
    <location>
        <begin position="1"/>
        <end position="24"/>
    </location>
</feature>
<comment type="subcellular location">
    <subcellularLocation>
        <location evidence="1">Nucleus</location>
    </subcellularLocation>
</comment>
<reference evidence="5" key="2">
    <citation type="submission" date="2021-10" db="EMBL/GenBank/DDBJ databases">
        <title>Phylogenomics reveals ancestral predisposition of the termite-cultivated fungus Termitomyces towards a domesticated lifestyle.</title>
        <authorList>
            <person name="Auxier B."/>
            <person name="Grum-Grzhimaylo A."/>
            <person name="Cardenas M.E."/>
            <person name="Lodge J.D."/>
            <person name="Laessoe T."/>
            <person name="Pedersen O."/>
            <person name="Smith M.E."/>
            <person name="Kuyper T.W."/>
            <person name="Franco-Molano E.A."/>
            <person name="Baroni T.J."/>
            <person name="Aanen D.K."/>
        </authorList>
    </citation>
    <scope>NUCLEOTIDE SEQUENCE</scope>
    <source>
        <strain evidence="5">AP01</strain>
        <tissue evidence="5">Mycelium</tissue>
    </source>
</reference>
<dbReference type="AlphaFoldDB" id="A0A9P7G8I7"/>
<accession>A0A9P7G8I7</accession>
<dbReference type="Proteomes" id="UP000775547">
    <property type="component" value="Unassembled WGS sequence"/>
</dbReference>
<keyword evidence="6" id="KW-1185">Reference proteome</keyword>
<organism evidence="5 6">
    <name type="scientific">Asterophora parasitica</name>
    <dbReference type="NCBI Taxonomy" id="117018"/>
    <lineage>
        <taxon>Eukaryota</taxon>
        <taxon>Fungi</taxon>
        <taxon>Dikarya</taxon>
        <taxon>Basidiomycota</taxon>
        <taxon>Agaricomycotina</taxon>
        <taxon>Agaricomycetes</taxon>
        <taxon>Agaricomycetidae</taxon>
        <taxon>Agaricales</taxon>
        <taxon>Tricholomatineae</taxon>
        <taxon>Lyophyllaceae</taxon>
        <taxon>Asterophora</taxon>
    </lineage>
</organism>
<evidence type="ECO:0000313" key="5">
    <source>
        <dbReference type="EMBL" id="KAG5642462.1"/>
    </source>
</evidence>
<evidence type="ECO:0000259" key="4">
    <source>
        <dbReference type="Pfam" id="PF04494"/>
    </source>
</evidence>
<protein>
    <recommendedName>
        <fullName evidence="4">TFIID subunit TAF5 NTD2 domain-containing protein</fullName>
    </recommendedName>
</protein>